<keyword evidence="1" id="KW-0963">Cytoplasm</keyword>
<proteinExistence type="predicted"/>
<evidence type="ECO:0000313" key="6">
    <source>
        <dbReference type="Proteomes" id="UP001205105"/>
    </source>
</evidence>
<feature type="compositionally biased region" description="Acidic residues" evidence="4">
    <location>
        <begin position="1"/>
        <end position="12"/>
    </location>
</feature>
<dbReference type="InterPro" id="IPR013906">
    <property type="entry name" value="eIF3j"/>
</dbReference>
<dbReference type="Gene3D" id="1.10.246.60">
    <property type="entry name" value="Eukaryotic translation initiation factor 3 like domains"/>
    <property type="match status" value="1"/>
</dbReference>
<protein>
    <recommendedName>
        <fullName evidence="7">Eukaryotic translation initiation factor 3 30 kDa subunit</fullName>
    </recommendedName>
</protein>
<evidence type="ECO:0000256" key="2">
    <source>
        <dbReference type="ARBA" id="ARBA00022540"/>
    </source>
</evidence>
<reference evidence="5" key="1">
    <citation type="submission" date="2020-11" db="EMBL/GenBank/DDBJ databases">
        <title>Chlorella ohadii genome sequencing and assembly.</title>
        <authorList>
            <person name="Murik O."/>
            <person name="Treves H."/>
            <person name="Kedem I."/>
            <person name="Shotland Y."/>
            <person name="Kaplan A."/>
        </authorList>
    </citation>
    <scope>NUCLEOTIDE SEQUENCE</scope>
    <source>
        <strain evidence="5">1</strain>
    </source>
</reference>
<keyword evidence="6" id="KW-1185">Reference proteome</keyword>
<keyword evidence="3" id="KW-0648">Protein biosynthesis</keyword>
<feature type="region of interest" description="Disordered" evidence="4">
    <location>
        <begin position="1"/>
        <end position="81"/>
    </location>
</feature>
<evidence type="ECO:0008006" key="7">
    <source>
        <dbReference type="Google" id="ProtNLM"/>
    </source>
</evidence>
<dbReference type="GO" id="GO:0003743">
    <property type="term" value="F:translation initiation factor activity"/>
    <property type="evidence" value="ECO:0007669"/>
    <property type="project" value="UniProtKB-KW"/>
</dbReference>
<evidence type="ECO:0000256" key="3">
    <source>
        <dbReference type="ARBA" id="ARBA00022917"/>
    </source>
</evidence>
<dbReference type="GO" id="GO:0005852">
    <property type="term" value="C:eukaryotic translation initiation factor 3 complex"/>
    <property type="evidence" value="ECO:0007669"/>
    <property type="project" value="InterPro"/>
</dbReference>
<keyword evidence="2" id="KW-0396">Initiation factor</keyword>
<dbReference type="AlphaFoldDB" id="A0AAD5DGP3"/>
<evidence type="ECO:0000256" key="1">
    <source>
        <dbReference type="ARBA" id="ARBA00022490"/>
    </source>
</evidence>
<evidence type="ECO:0000256" key="4">
    <source>
        <dbReference type="SAM" id="MobiDB-lite"/>
    </source>
</evidence>
<comment type="caution">
    <text evidence="5">The sequence shown here is derived from an EMBL/GenBank/DDBJ whole genome shotgun (WGS) entry which is preliminary data.</text>
</comment>
<evidence type="ECO:0000313" key="5">
    <source>
        <dbReference type="EMBL" id="KAI7835831.1"/>
    </source>
</evidence>
<accession>A0AAD5DGP3</accession>
<gene>
    <name evidence="5" type="ORF">COHA_010276</name>
</gene>
<dbReference type="Proteomes" id="UP001205105">
    <property type="component" value="Unassembled WGS sequence"/>
</dbReference>
<dbReference type="PANTHER" id="PTHR21681:SF0">
    <property type="entry name" value="EUKARYOTIC TRANSLATION INITIATION FACTOR 3 SUBUNIT J"/>
    <property type="match status" value="1"/>
</dbReference>
<feature type="compositionally biased region" description="Basic and acidic residues" evidence="4">
    <location>
        <begin position="54"/>
        <end position="74"/>
    </location>
</feature>
<sequence length="245" mass="26029">MADSWEDWENEDAVVIPGAPAAAQDPVANKFAGEDEGEEEEPKWKANVPAPQQAKEKKGLSKYDENKGVRRGAVDDTPLDDPIAEKLRQQRLIEESDFEAAMDLFGGSGRSLEGFIPKSAKDFEEFGRLVAGVHMLPHAKSSHYKAAIKSFLKTALSGMAAQEVKDVETCIAGIRSDRLKEEKAAAGGKKTTKKASSGCLSSFGSPGLHAAGGHLAALNVGKGGASAGLDDYIYDDAGDADDDFM</sequence>
<organism evidence="5 6">
    <name type="scientific">Chlorella ohadii</name>
    <dbReference type="NCBI Taxonomy" id="2649997"/>
    <lineage>
        <taxon>Eukaryota</taxon>
        <taxon>Viridiplantae</taxon>
        <taxon>Chlorophyta</taxon>
        <taxon>core chlorophytes</taxon>
        <taxon>Trebouxiophyceae</taxon>
        <taxon>Chlorellales</taxon>
        <taxon>Chlorellaceae</taxon>
        <taxon>Chlorella clade</taxon>
        <taxon>Chlorella</taxon>
    </lineage>
</organism>
<name>A0AAD5DGP3_9CHLO</name>
<dbReference type="PANTHER" id="PTHR21681">
    <property type="entry name" value="EUKARYOTIC TRANSLATION INITIATION FACTOR 3 SUBUNIT J"/>
    <property type="match status" value="1"/>
</dbReference>
<dbReference type="Pfam" id="PF08597">
    <property type="entry name" value="eIF3_subunit"/>
    <property type="match status" value="1"/>
</dbReference>
<dbReference type="InterPro" id="IPR023194">
    <property type="entry name" value="eIF3-like_dom_sf"/>
</dbReference>
<dbReference type="EMBL" id="JADXDR010000222">
    <property type="protein sequence ID" value="KAI7835831.1"/>
    <property type="molecule type" value="Genomic_DNA"/>
</dbReference>